<protein>
    <submittedName>
        <fullName evidence="2">Uncharacterized protein</fullName>
    </submittedName>
</protein>
<proteinExistence type="predicted"/>
<evidence type="ECO:0000256" key="1">
    <source>
        <dbReference type="SAM" id="MobiDB-lite"/>
    </source>
</evidence>
<keyword evidence="3" id="KW-1185">Reference proteome</keyword>
<feature type="region of interest" description="Disordered" evidence="1">
    <location>
        <begin position="68"/>
        <end position="91"/>
    </location>
</feature>
<accession>A0ABR8DAM0</accession>
<comment type="caution">
    <text evidence="2">The sequence shown here is derived from an EMBL/GenBank/DDBJ whole genome shotgun (WGS) entry which is preliminary data.</text>
</comment>
<dbReference type="Proteomes" id="UP000661112">
    <property type="component" value="Unassembled WGS sequence"/>
</dbReference>
<dbReference type="RefSeq" id="WP_190477806.1">
    <property type="nucleotide sequence ID" value="NZ_JACJSG010000047.1"/>
</dbReference>
<dbReference type="EMBL" id="JACJSG010000047">
    <property type="protein sequence ID" value="MBD2504227.1"/>
    <property type="molecule type" value="Genomic_DNA"/>
</dbReference>
<evidence type="ECO:0000313" key="2">
    <source>
        <dbReference type="EMBL" id="MBD2504227.1"/>
    </source>
</evidence>
<name>A0ABR8DAM0_9NOST</name>
<gene>
    <name evidence="2" type="ORF">H6G83_27055</name>
</gene>
<organism evidence="2 3">
    <name type="scientific">Anabaena azotica FACHB-119</name>
    <dbReference type="NCBI Taxonomy" id="947527"/>
    <lineage>
        <taxon>Bacteria</taxon>
        <taxon>Bacillati</taxon>
        <taxon>Cyanobacteriota</taxon>
        <taxon>Cyanophyceae</taxon>
        <taxon>Nostocales</taxon>
        <taxon>Nostocaceae</taxon>
        <taxon>Anabaena</taxon>
        <taxon>Anabaena azotica</taxon>
    </lineage>
</organism>
<sequence>MQPIEASVLKAFIFAIYQLDTPLPDTIQEQIREINLPQDISKLKSIANSYPPLAASYKQVRERINTMSKYRSKGKKNLPEYEPEPENTEIENVSREIEDELVKFEQEVDDTNKLVVLSRQIFQALNPVKAAKDVIKKILSL</sequence>
<reference evidence="2 3" key="1">
    <citation type="journal article" date="2020" name="ISME J.">
        <title>Comparative genomics reveals insights into cyanobacterial evolution and habitat adaptation.</title>
        <authorList>
            <person name="Chen M.Y."/>
            <person name="Teng W.K."/>
            <person name="Zhao L."/>
            <person name="Hu C.X."/>
            <person name="Zhou Y.K."/>
            <person name="Han B.P."/>
            <person name="Song L.R."/>
            <person name="Shu W.S."/>
        </authorList>
    </citation>
    <scope>NUCLEOTIDE SEQUENCE [LARGE SCALE GENOMIC DNA]</scope>
    <source>
        <strain evidence="2 3">FACHB-119</strain>
    </source>
</reference>
<evidence type="ECO:0000313" key="3">
    <source>
        <dbReference type="Proteomes" id="UP000661112"/>
    </source>
</evidence>